<dbReference type="EMBL" id="LAZR01000152">
    <property type="protein sequence ID" value="KKN86054.1"/>
    <property type="molecule type" value="Genomic_DNA"/>
</dbReference>
<name>A0A0F9U388_9ZZZZ</name>
<gene>
    <name evidence="1" type="ORF">LCGC14_0272490</name>
</gene>
<reference evidence="1" key="1">
    <citation type="journal article" date="2015" name="Nature">
        <title>Complex archaea that bridge the gap between prokaryotes and eukaryotes.</title>
        <authorList>
            <person name="Spang A."/>
            <person name="Saw J.H."/>
            <person name="Jorgensen S.L."/>
            <person name="Zaremba-Niedzwiedzka K."/>
            <person name="Martijn J."/>
            <person name="Lind A.E."/>
            <person name="van Eijk R."/>
            <person name="Schleper C."/>
            <person name="Guy L."/>
            <person name="Ettema T.J."/>
        </authorList>
    </citation>
    <scope>NUCLEOTIDE SEQUENCE</scope>
</reference>
<sequence>MPVYSIRCNDQNHHQCEEEVRVKLDIVGLTETQIEAIEEGRPINLTPRQVEGSDLTLSETQSASLAAEGVLEYRIDIESICDTCGGAFGDDE</sequence>
<accession>A0A0F9U388</accession>
<comment type="caution">
    <text evidence="1">The sequence shown here is derived from an EMBL/GenBank/DDBJ whole genome shotgun (WGS) entry which is preliminary data.</text>
</comment>
<protein>
    <submittedName>
        <fullName evidence="1">Uncharacterized protein</fullName>
    </submittedName>
</protein>
<organism evidence="1">
    <name type="scientific">marine sediment metagenome</name>
    <dbReference type="NCBI Taxonomy" id="412755"/>
    <lineage>
        <taxon>unclassified sequences</taxon>
        <taxon>metagenomes</taxon>
        <taxon>ecological metagenomes</taxon>
    </lineage>
</organism>
<proteinExistence type="predicted"/>
<dbReference type="AlphaFoldDB" id="A0A0F9U388"/>
<evidence type="ECO:0000313" key="1">
    <source>
        <dbReference type="EMBL" id="KKN86054.1"/>
    </source>
</evidence>